<sequence>MNASAGRVAGKVAIVTGAASGLGRATAELLAREGATVVVTDINADQARKVADSIGESAISVVHDVTDEESWVSLIGEVESRYGKLNILVNNAGIVTPGDAESTTVADYKRIMAVSMDGVFFGCKYAIPLMKKSGLSSIVNMSSIAALVGESVVAAYCAAKGAVRSYTRAVAVHCTRSGYQIRCNSVHPSGIDTPMVQGFSSEMSEINAANGVDQETESVGSRLGEPDDVAYAVLYLASDEAKFTNGTELVIDNTVTATAGVVP</sequence>
<dbReference type="InterPro" id="IPR002347">
    <property type="entry name" value="SDR_fam"/>
</dbReference>
<dbReference type="PRINTS" id="PR00080">
    <property type="entry name" value="SDRFAMILY"/>
</dbReference>
<proteinExistence type="inferred from homology"/>
<dbReference type="Proteomes" id="UP001359886">
    <property type="component" value="Unassembled WGS sequence"/>
</dbReference>
<evidence type="ECO:0000256" key="1">
    <source>
        <dbReference type="ARBA" id="ARBA00006484"/>
    </source>
</evidence>
<dbReference type="SMART" id="SM00822">
    <property type="entry name" value="PKS_KR"/>
    <property type="match status" value="1"/>
</dbReference>
<dbReference type="PRINTS" id="PR00081">
    <property type="entry name" value="GDHRDH"/>
</dbReference>
<dbReference type="Pfam" id="PF13561">
    <property type="entry name" value="adh_short_C2"/>
    <property type="match status" value="1"/>
</dbReference>
<feature type="domain" description="Ketoreductase" evidence="3">
    <location>
        <begin position="11"/>
        <end position="194"/>
    </location>
</feature>
<keyword evidence="5" id="KW-1185">Reference proteome</keyword>
<protein>
    <submittedName>
        <fullName evidence="4">SDR family oxidoreductase</fullName>
    </submittedName>
</protein>
<accession>A0AAW9RM80</accession>
<evidence type="ECO:0000256" key="2">
    <source>
        <dbReference type="ARBA" id="ARBA00023002"/>
    </source>
</evidence>
<dbReference type="RefSeq" id="WP_354695935.1">
    <property type="nucleotide sequence ID" value="NZ_JAZHOG010000008.1"/>
</dbReference>
<dbReference type="PROSITE" id="PS00061">
    <property type="entry name" value="ADH_SHORT"/>
    <property type="match status" value="1"/>
</dbReference>
<reference evidence="4 5" key="1">
    <citation type="submission" date="2024-02" db="EMBL/GenBank/DDBJ databases">
        <title>A novel Wenzhouxiangellaceae bacterium, isolated from coastal sediments.</title>
        <authorList>
            <person name="Du Z.-J."/>
            <person name="Ye Y.-Q."/>
            <person name="Zhang X.-Y."/>
        </authorList>
    </citation>
    <scope>NUCLEOTIDE SEQUENCE [LARGE SCALE GENOMIC DNA]</scope>
    <source>
        <strain evidence="4 5">CH-27</strain>
    </source>
</reference>
<dbReference type="AlphaFoldDB" id="A0AAW9RM80"/>
<dbReference type="PANTHER" id="PTHR43180:SF66">
    <property type="entry name" value="SHORT-CHAIN DEHYDROGENASE_REDUCTASE FAMILY PROTEIN"/>
    <property type="match status" value="1"/>
</dbReference>
<organism evidence="4 5">
    <name type="scientific">Elongatibacter sediminis</name>
    <dbReference type="NCBI Taxonomy" id="3119006"/>
    <lineage>
        <taxon>Bacteria</taxon>
        <taxon>Pseudomonadati</taxon>
        <taxon>Pseudomonadota</taxon>
        <taxon>Gammaproteobacteria</taxon>
        <taxon>Chromatiales</taxon>
        <taxon>Wenzhouxiangellaceae</taxon>
        <taxon>Elongatibacter</taxon>
    </lineage>
</organism>
<dbReference type="FunFam" id="3.40.50.720:FF:000084">
    <property type="entry name" value="Short-chain dehydrogenase reductase"/>
    <property type="match status" value="1"/>
</dbReference>
<dbReference type="EMBL" id="JAZHOG010000008">
    <property type="protein sequence ID" value="MEJ8568616.1"/>
    <property type="molecule type" value="Genomic_DNA"/>
</dbReference>
<dbReference type="InterPro" id="IPR057326">
    <property type="entry name" value="KR_dom"/>
</dbReference>
<name>A0AAW9RM80_9GAMM</name>
<dbReference type="InterPro" id="IPR020904">
    <property type="entry name" value="Sc_DH/Rdtase_CS"/>
</dbReference>
<dbReference type="GO" id="GO:0016491">
    <property type="term" value="F:oxidoreductase activity"/>
    <property type="evidence" value="ECO:0007669"/>
    <property type="project" value="UniProtKB-KW"/>
</dbReference>
<keyword evidence="2" id="KW-0560">Oxidoreductase</keyword>
<evidence type="ECO:0000313" key="4">
    <source>
        <dbReference type="EMBL" id="MEJ8568616.1"/>
    </source>
</evidence>
<dbReference type="SUPFAM" id="SSF51735">
    <property type="entry name" value="NAD(P)-binding Rossmann-fold domains"/>
    <property type="match status" value="1"/>
</dbReference>
<comment type="similarity">
    <text evidence="1">Belongs to the short-chain dehydrogenases/reductases (SDR) family.</text>
</comment>
<comment type="caution">
    <text evidence="4">The sequence shown here is derived from an EMBL/GenBank/DDBJ whole genome shotgun (WGS) entry which is preliminary data.</text>
</comment>
<dbReference type="PANTHER" id="PTHR43180">
    <property type="entry name" value="3-OXOACYL-(ACYL-CARRIER-PROTEIN) REDUCTASE (AFU_ORTHOLOGUE AFUA_6G11210)"/>
    <property type="match status" value="1"/>
</dbReference>
<evidence type="ECO:0000259" key="3">
    <source>
        <dbReference type="SMART" id="SM00822"/>
    </source>
</evidence>
<evidence type="ECO:0000313" key="5">
    <source>
        <dbReference type="Proteomes" id="UP001359886"/>
    </source>
</evidence>
<dbReference type="Gene3D" id="3.40.50.720">
    <property type="entry name" value="NAD(P)-binding Rossmann-like Domain"/>
    <property type="match status" value="1"/>
</dbReference>
<gene>
    <name evidence="4" type="ORF">V3330_13370</name>
</gene>
<dbReference type="InterPro" id="IPR036291">
    <property type="entry name" value="NAD(P)-bd_dom_sf"/>
</dbReference>